<sequence>MPQEILRWYLSPICFFSNSTLTVSALYIDFDDGNGYQTAGWNAVLYPGYTTPGTKNIKLKIVMSNSNQYECYAPVTVANIPALERYSSSPPTPVYFNATGNHSGGRAFVRYSSSNSTSYLKKPLIVVEGFDAAQIAPNLAGRNYTYSHFVEALSRVSDLGYDFNYQLDDIAGYDLVFIDYNYGTDDIVRNANLFKAVLNWVNADKALGGSTQQNVVLGISMGGLVARYGLAHMTKNNEVTDTRLLITHDSPHQGANVPVGLQEIALNIGRVNLMGYNIDKVMPEYAEVKALIAEPATKQLLMYRVEVHENQLFPYFNFLNYYYSTIEQNTWLTSVYRPMVTFSTSDPQPTYRFIATSQGSECGTQLFSPGAKLLNVQGNAAGILMPFLGVYSKANASIEAHALPNIGASNQIAKIDIWVKKYFLGIRIDKDVFKYTKTINNS</sequence>
<organism evidence="1 2">
    <name type="scientific">Pseudopedobacter saltans (strain ATCC 51119 / DSM 12145 / JCM 21818 / CCUG 39354 / LMG 10337 / NBRC 100064 / NCIMB 13643)</name>
    <name type="common">Pedobacter saltans</name>
    <dbReference type="NCBI Taxonomy" id="762903"/>
    <lineage>
        <taxon>Bacteria</taxon>
        <taxon>Pseudomonadati</taxon>
        <taxon>Bacteroidota</taxon>
        <taxon>Sphingobacteriia</taxon>
        <taxon>Sphingobacteriales</taxon>
        <taxon>Sphingobacteriaceae</taxon>
        <taxon>Pseudopedobacter</taxon>
    </lineage>
</organism>
<accession>F0S731</accession>
<evidence type="ECO:0008006" key="3">
    <source>
        <dbReference type="Google" id="ProtNLM"/>
    </source>
</evidence>
<dbReference type="eggNOG" id="COG1075">
    <property type="taxonomic scope" value="Bacteria"/>
</dbReference>
<dbReference type="SUPFAM" id="SSF53474">
    <property type="entry name" value="alpha/beta-Hydrolases"/>
    <property type="match status" value="1"/>
</dbReference>
<dbReference type="InterPro" id="IPR029058">
    <property type="entry name" value="AB_hydrolase_fold"/>
</dbReference>
<dbReference type="RefSeq" id="WP_013633779.1">
    <property type="nucleotide sequence ID" value="NC_015177.1"/>
</dbReference>
<reference evidence="1 2" key="1">
    <citation type="journal article" date="2011" name="Stand. Genomic Sci.">
        <title>Complete genome sequence of the gliding, heparinolytic Pedobacter saltans type strain (113).</title>
        <authorList>
            <person name="Liolios K."/>
            <person name="Sikorski J."/>
            <person name="Lu M."/>
            <person name="Nolan M."/>
            <person name="Lapidus A."/>
            <person name="Lucas S."/>
            <person name="Hammon N."/>
            <person name="Deshpande S."/>
            <person name="Cheng J.F."/>
            <person name="Tapia R."/>
            <person name="Han C."/>
            <person name="Goodwin L."/>
            <person name="Pitluck S."/>
            <person name="Huntemann M."/>
            <person name="Ivanova N."/>
            <person name="Pagani I."/>
            <person name="Mavromatis K."/>
            <person name="Ovchinikova G."/>
            <person name="Pati A."/>
            <person name="Chen A."/>
            <person name="Palaniappan K."/>
            <person name="Land M."/>
            <person name="Hauser L."/>
            <person name="Brambilla E.M."/>
            <person name="Kotsyurbenko O."/>
            <person name="Rohde M."/>
            <person name="Tindall B.J."/>
            <person name="Abt B."/>
            <person name="Goker M."/>
            <person name="Detter J.C."/>
            <person name="Woyke T."/>
            <person name="Bristow J."/>
            <person name="Eisen J.A."/>
            <person name="Markowitz V."/>
            <person name="Hugenholtz P."/>
            <person name="Klenk H.P."/>
            <person name="Kyrpides N.C."/>
        </authorList>
    </citation>
    <scope>NUCLEOTIDE SEQUENCE [LARGE SCALE GENOMIC DNA]</scope>
    <source>
        <strain evidence="2">ATCC 51119 / DSM 12145 / JCM 21818 / LMG 10337 / NBRC 100064 / NCIMB 13643</strain>
    </source>
</reference>
<dbReference type="Gene3D" id="3.40.50.1820">
    <property type="entry name" value="alpha/beta hydrolase"/>
    <property type="match status" value="1"/>
</dbReference>
<reference evidence="2" key="2">
    <citation type="submission" date="2011-02" db="EMBL/GenBank/DDBJ databases">
        <title>The complete genome of Pedobacter saltans DSM 12145.</title>
        <authorList>
            <consortium name="US DOE Joint Genome Institute (JGI-PGF)"/>
            <person name="Lucas S."/>
            <person name="Copeland A."/>
            <person name="Lapidus A."/>
            <person name="Bruce D."/>
            <person name="Goodwin L."/>
            <person name="Pitluck S."/>
            <person name="Kyrpides N."/>
            <person name="Mavromatis K."/>
            <person name="Pagani I."/>
            <person name="Ivanova N."/>
            <person name="Ovchinnikova G."/>
            <person name="Lu M."/>
            <person name="Detter J.C."/>
            <person name="Han C."/>
            <person name="Land M."/>
            <person name="Hauser L."/>
            <person name="Markowitz V."/>
            <person name="Cheng J.-F."/>
            <person name="Hugenholtz P."/>
            <person name="Woyke T."/>
            <person name="Wu D."/>
            <person name="Tindall B."/>
            <person name="Pomrenke H.G."/>
            <person name="Brambilla E."/>
            <person name="Klenk H.-P."/>
            <person name="Eisen J.A."/>
        </authorList>
    </citation>
    <scope>NUCLEOTIDE SEQUENCE [LARGE SCALE GENOMIC DNA]</scope>
    <source>
        <strain evidence="2">ATCC 51119 / DSM 12145 / JCM 21818 / LMG 10337 / NBRC 100064 / NCIMB 13643</strain>
    </source>
</reference>
<dbReference type="AlphaFoldDB" id="F0S731"/>
<evidence type="ECO:0000313" key="2">
    <source>
        <dbReference type="Proteomes" id="UP000000310"/>
    </source>
</evidence>
<dbReference type="STRING" id="762903.Pedsa_2753"/>
<dbReference type="EMBL" id="CP002545">
    <property type="protein sequence ID" value="ADY53294.1"/>
    <property type="molecule type" value="Genomic_DNA"/>
</dbReference>
<dbReference type="Proteomes" id="UP000000310">
    <property type="component" value="Chromosome"/>
</dbReference>
<name>F0S731_PSESL</name>
<dbReference type="OrthoDB" id="4535652at2"/>
<gene>
    <name evidence="1" type="ordered locus">Pedsa_2753</name>
</gene>
<protein>
    <recommendedName>
        <fullName evidence="3">DUF676 domain-containing protein</fullName>
    </recommendedName>
</protein>
<evidence type="ECO:0000313" key="1">
    <source>
        <dbReference type="EMBL" id="ADY53294.1"/>
    </source>
</evidence>
<proteinExistence type="predicted"/>
<dbReference type="HOGENOM" id="CLU_619440_0_0_10"/>
<keyword evidence="2" id="KW-1185">Reference proteome</keyword>
<dbReference type="KEGG" id="psn:Pedsa_2753"/>